<dbReference type="SUPFAM" id="SSF53474">
    <property type="entry name" value="alpha/beta-Hydrolases"/>
    <property type="match status" value="1"/>
</dbReference>
<dbReference type="KEGG" id="pcam:HNE05_18180"/>
<reference evidence="2" key="1">
    <citation type="submission" date="2020-07" db="EMBL/GenBank/DDBJ databases">
        <title>Nitrate ammonifying Pseudomonas campi sp. nov. isolated from German agricultural grassland.</title>
        <authorList>
            <person name="Timsy T."/>
            <person name="Ulrich A."/>
            <person name="Spanner T."/>
            <person name="Foesel B."/>
            <person name="Kolb S."/>
            <person name="Horn M.A."/>
            <person name="Behrendt U."/>
        </authorList>
    </citation>
    <scope>NUCLEOTIDE SEQUENCE</scope>
    <source>
        <strain evidence="2">S1-A32-2</strain>
    </source>
</reference>
<organism evidence="2 3">
    <name type="scientific">Aquipseudomonas campi</name>
    <dbReference type="NCBI Taxonomy" id="2731681"/>
    <lineage>
        <taxon>Bacteria</taxon>
        <taxon>Pseudomonadati</taxon>
        <taxon>Pseudomonadota</taxon>
        <taxon>Gammaproteobacteria</taxon>
        <taxon>Pseudomonadales</taxon>
        <taxon>Pseudomonadaceae</taxon>
        <taxon>Aquipseudomonas</taxon>
    </lineage>
</organism>
<dbReference type="AlphaFoldDB" id="A0A7H9CQ27"/>
<accession>A0A7H9CQ27</accession>
<protein>
    <submittedName>
        <fullName evidence="2">Plasmid partitioning protein</fullName>
    </submittedName>
</protein>
<feature type="signal peptide" evidence="1">
    <location>
        <begin position="1"/>
        <end position="27"/>
    </location>
</feature>
<keyword evidence="3" id="KW-1185">Reference proteome</keyword>
<name>A0A7H9CQ27_9GAMM</name>
<keyword evidence="1" id="KW-0732">Signal</keyword>
<dbReference type="EMBL" id="CP053697">
    <property type="protein sequence ID" value="QLJ84833.1"/>
    <property type="molecule type" value="Genomic_DNA"/>
</dbReference>
<evidence type="ECO:0000256" key="1">
    <source>
        <dbReference type="SAM" id="SignalP"/>
    </source>
</evidence>
<dbReference type="Gene3D" id="3.40.50.1820">
    <property type="entry name" value="alpha/beta hydrolase"/>
    <property type="match status" value="1"/>
</dbReference>
<dbReference type="RefSeq" id="WP_173210873.1">
    <property type="nucleotide sequence ID" value="NZ_CP053697.2"/>
</dbReference>
<evidence type="ECO:0000313" key="2">
    <source>
        <dbReference type="EMBL" id="QLJ84833.1"/>
    </source>
</evidence>
<dbReference type="InterPro" id="IPR029058">
    <property type="entry name" value="AB_hydrolase_fold"/>
</dbReference>
<sequence length="283" mass="31189">MHTARFRRFTPLFVLLLASLLHDTAAADSRCSERKKSLLLPAKVSCSYQSTWIDSGLVGQRKVIYQTPLGTPPAGGWPTVLIYQGSFFPLDNFTYYSNQPFGGFYEGKLVQTLLNNGYAVIAPSAPADLFWQTNLPGLAQAYETSTDYDFLGNVFDAIASGHFGPLNRQRQYATGISSGGYNTSRMAVSFPGKFKALAIQSGSYATCGGPLCVVPNELPADHPPTYFLHGFVDIAVPWWSMDLYYERLLYHGIETARHTEPLGGHEWFAGSPGKILAWFNGHP</sequence>
<gene>
    <name evidence="2" type="ORF">HNE05_18180</name>
</gene>
<proteinExistence type="predicted"/>
<feature type="chain" id="PRO_5028963608" evidence="1">
    <location>
        <begin position="28"/>
        <end position="283"/>
    </location>
</feature>
<dbReference type="Proteomes" id="UP000501379">
    <property type="component" value="Chromosome"/>
</dbReference>
<evidence type="ECO:0000313" key="3">
    <source>
        <dbReference type="Proteomes" id="UP000501379"/>
    </source>
</evidence>